<proteinExistence type="predicted"/>
<dbReference type="AlphaFoldDB" id="A0A0D6PIY0"/>
<keyword evidence="2" id="KW-0808">Transferase</keyword>
<reference evidence="2 3" key="1">
    <citation type="submission" date="2012-11" db="EMBL/GenBank/DDBJ databases">
        <title>Whole genome sequence of Acidocella aminolytica 101 = DSM 11237.</title>
        <authorList>
            <person name="Azuma Y."/>
            <person name="Higashiura N."/>
            <person name="Hirakawa H."/>
            <person name="Matsushita K."/>
        </authorList>
    </citation>
    <scope>NUCLEOTIDE SEQUENCE [LARGE SCALE GENOMIC DNA]</scope>
    <source>
        <strain evidence="3">101 / DSM 11237</strain>
    </source>
</reference>
<dbReference type="Gene3D" id="3.40.630.30">
    <property type="match status" value="1"/>
</dbReference>
<dbReference type="Pfam" id="PF00583">
    <property type="entry name" value="Acetyltransf_1"/>
    <property type="match status" value="1"/>
</dbReference>
<dbReference type="GO" id="GO:0016747">
    <property type="term" value="F:acyltransferase activity, transferring groups other than amino-acyl groups"/>
    <property type="evidence" value="ECO:0007669"/>
    <property type="project" value="InterPro"/>
</dbReference>
<dbReference type="InterPro" id="IPR016181">
    <property type="entry name" value="Acyl_CoA_acyltransferase"/>
</dbReference>
<accession>A0A0D6PIY0</accession>
<feature type="domain" description="N-acetyltransferase" evidence="1">
    <location>
        <begin position="18"/>
        <end position="208"/>
    </location>
</feature>
<dbReference type="Proteomes" id="UP000032668">
    <property type="component" value="Unassembled WGS sequence"/>
</dbReference>
<keyword evidence="3" id="KW-1185">Reference proteome</keyword>
<gene>
    <name evidence="2" type="ORF">Aam_112_030</name>
</gene>
<name>A0A0D6PIY0_9PROT</name>
<dbReference type="STRING" id="1120923.SAMN02746095_00640"/>
<dbReference type="PROSITE" id="PS51186">
    <property type="entry name" value="GNAT"/>
    <property type="match status" value="1"/>
</dbReference>
<dbReference type="CDD" id="cd04301">
    <property type="entry name" value="NAT_SF"/>
    <property type="match status" value="1"/>
</dbReference>
<comment type="caution">
    <text evidence="2">The sequence shown here is derived from an EMBL/GenBank/DDBJ whole genome shotgun (WGS) entry which is preliminary data.</text>
</comment>
<dbReference type="InterPro" id="IPR000182">
    <property type="entry name" value="GNAT_dom"/>
</dbReference>
<evidence type="ECO:0000313" key="2">
    <source>
        <dbReference type="EMBL" id="GAN81710.1"/>
    </source>
</evidence>
<organism evidence="2 3">
    <name type="scientific">Acidocella aminolytica 101 = DSM 11237</name>
    <dbReference type="NCBI Taxonomy" id="1120923"/>
    <lineage>
        <taxon>Bacteria</taxon>
        <taxon>Pseudomonadati</taxon>
        <taxon>Pseudomonadota</taxon>
        <taxon>Alphaproteobacteria</taxon>
        <taxon>Acetobacterales</taxon>
        <taxon>Acidocellaceae</taxon>
        <taxon>Acidocella</taxon>
    </lineage>
</organism>
<dbReference type="SUPFAM" id="SSF55729">
    <property type="entry name" value="Acyl-CoA N-acyltransferases (Nat)"/>
    <property type="match status" value="1"/>
</dbReference>
<protein>
    <submittedName>
        <fullName evidence="2">Acetyltransferase</fullName>
    </submittedName>
</protein>
<dbReference type="EMBL" id="BANC01000110">
    <property type="protein sequence ID" value="GAN81710.1"/>
    <property type="molecule type" value="Genomic_DNA"/>
</dbReference>
<evidence type="ECO:0000313" key="3">
    <source>
        <dbReference type="Proteomes" id="UP000032668"/>
    </source>
</evidence>
<sequence length="208" mass="23180">MAGGRRADILPVMSPPALTIETLSGSAAKSALPALAKLRTVVFRAFPYLYEGDEAYERTYLRTYLEVPGAAIVLAKDEGQIVGASTCLPLAAETPNVQQPFLNARLDISRILYFGESVLLPAYRGRGVGVAFFKAREAQAAGYETTCFCAVQRPSNHKLRPKDYVPLDEFWRRRGYQRHDNLVCSMSWRDIGEASDTTKHLTFWTKTL</sequence>
<evidence type="ECO:0000259" key="1">
    <source>
        <dbReference type="PROSITE" id="PS51186"/>
    </source>
</evidence>